<dbReference type="InterPro" id="IPR032466">
    <property type="entry name" value="Metal_Hydrolase"/>
</dbReference>
<proteinExistence type="predicted"/>
<dbReference type="GO" id="GO:0005737">
    <property type="term" value="C:cytoplasm"/>
    <property type="evidence" value="ECO:0007669"/>
    <property type="project" value="TreeGrafter"/>
</dbReference>
<feature type="domain" description="Amidohydrolase-related" evidence="2">
    <location>
        <begin position="5"/>
        <end position="322"/>
    </location>
</feature>
<protein>
    <submittedName>
        <fullName evidence="3">Aminocarboxymuconate-semialdehyde decarboxylase</fullName>
        <ecNumber evidence="3">4.1.1.45</ecNumber>
    </submittedName>
</protein>
<dbReference type="AlphaFoldDB" id="A0A7W9EEM8"/>
<name>A0A7W9EEM8_9SPHN</name>
<dbReference type="SUPFAM" id="SSF51556">
    <property type="entry name" value="Metallo-dependent hydrolases"/>
    <property type="match status" value="1"/>
</dbReference>
<accession>A0A7W9EEM8</accession>
<comment type="caution">
    <text evidence="3">The sequence shown here is derived from an EMBL/GenBank/DDBJ whole genome shotgun (WGS) entry which is preliminary data.</text>
</comment>
<dbReference type="InterPro" id="IPR032465">
    <property type="entry name" value="ACMSD"/>
</dbReference>
<evidence type="ECO:0000313" key="3">
    <source>
        <dbReference type="EMBL" id="MBB5684831.1"/>
    </source>
</evidence>
<evidence type="ECO:0000256" key="1">
    <source>
        <dbReference type="ARBA" id="ARBA00023239"/>
    </source>
</evidence>
<evidence type="ECO:0000259" key="2">
    <source>
        <dbReference type="Pfam" id="PF04909"/>
    </source>
</evidence>
<dbReference type="GO" id="GO:0019748">
    <property type="term" value="P:secondary metabolic process"/>
    <property type="evidence" value="ECO:0007669"/>
    <property type="project" value="TreeGrafter"/>
</dbReference>
<gene>
    <name evidence="3" type="ORF">FHS49_000822</name>
</gene>
<dbReference type="PANTHER" id="PTHR21240">
    <property type="entry name" value="2-AMINO-3-CARBOXYLMUCONATE-6-SEMIALDEHYDE DECARBOXYLASE"/>
    <property type="match status" value="1"/>
</dbReference>
<dbReference type="EC" id="4.1.1.45" evidence="3"/>
<dbReference type="PANTHER" id="PTHR21240:SF28">
    <property type="entry name" value="ISO-OROTATE DECARBOXYLASE (EUROFUNG)"/>
    <property type="match status" value="1"/>
</dbReference>
<dbReference type="Gene3D" id="3.20.20.140">
    <property type="entry name" value="Metal-dependent hydrolases"/>
    <property type="match status" value="1"/>
</dbReference>
<organism evidence="3 4">
    <name type="scientific">Sphingobium boeckii</name>
    <dbReference type="NCBI Taxonomy" id="1082345"/>
    <lineage>
        <taxon>Bacteria</taxon>
        <taxon>Pseudomonadati</taxon>
        <taxon>Pseudomonadota</taxon>
        <taxon>Alphaproteobacteria</taxon>
        <taxon>Sphingomonadales</taxon>
        <taxon>Sphingomonadaceae</taxon>
        <taxon>Sphingobium</taxon>
    </lineage>
</organism>
<dbReference type="GO" id="GO:0001760">
    <property type="term" value="F:aminocarboxymuconate-semialdehyde decarboxylase activity"/>
    <property type="evidence" value="ECO:0007669"/>
    <property type="project" value="UniProtKB-EC"/>
</dbReference>
<keyword evidence="4" id="KW-1185">Reference proteome</keyword>
<dbReference type="GO" id="GO:0016787">
    <property type="term" value="F:hydrolase activity"/>
    <property type="evidence" value="ECO:0007669"/>
    <property type="project" value="InterPro"/>
</dbReference>
<evidence type="ECO:0000313" key="4">
    <source>
        <dbReference type="Proteomes" id="UP000549617"/>
    </source>
</evidence>
<keyword evidence="1 3" id="KW-0456">Lyase</keyword>
<sequence>MNYIIDVHAHAMPLGYAECLIRHGVNLPMLLPISSNTFARTLAPSGNSDGELKCRLNLMDSASVRYQLLSPTFAPYFADRTVAIETARSINDELAQMVSRKPDRLRAYASLPLPHVDAALMEINYALDVLKLVGVTLQCSCDGLSFADARFDPIFAELSKRNATLFLHPAINGLCSHLINDWKLTSAAGPLFEDAVAVMHIIVAAIPQRFPGIKIVVPHLGGGLATSIARLDNQLPLFTDLRENPSVTVRRLWYDTCCHGSAAAMISAIEVFGADRLLAGSDYPFLTLHEDYADTFDFIQNIGLTKEVAERILSGNATTLFPDLS</sequence>
<dbReference type="RefSeq" id="WP_184015479.1">
    <property type="nucleotide sequence ID" value="NZ_JACIJC010000001.1"/>
</dbReference>
<dbReference type="Proteomes" id="UP000549617">
    <property type="component" value="Unassembled WGS sequence"/>
</dbReference>
<dbReference type="Pfam" id="PF04909">
    <property type="entry name" value="Amidohydro_2"/>
    <property type="match status" value="1"/>
</dbReference>
<dbReference type="EMBL" id="JACIJC010000001">
    <property type="protein sequence ID" value="MBB5684831.1"/>
    <property type="molecule type" value="Genomic_DNA"/>
</dbReference>
<reference evidence="3 4" key="1">
    <citation type="submission" date="2020-08" db="EMBL/GenBank/DDBJ databases">
        <title>Genomic Encyclopedia of Type Strains, Phase IV (KMG-IV): sequencing the most valuable type-strain genomes for metagenomic binning, comparative biology and taxonomic classification.</title>
        <authorList>
            <person name="Goeker M."/>
        </authorList>
    </citation>
    <scope>NUCLEOTIDE SEQUENCE [LARGE SCALE GENOMIC DNA]</scope>
    <source>
        <strain evidence="3 4">DSM 25079</strain>
    </source>
</reference>
<dbReference type="InterPro" id="IPR006680">
    <property type="entry name" value="Amidohydro-rel"/>
</dbReference>